<accession>A0A7J8N1R8</accession>
<feature type="domain" description="Inosine/uridine-preferring nucleoside hydrolase" evidence="3">
    <location>
        <begin position="9"/>
        <end position="151"/>
    </location>
</feature>
<keyword evidence="2" id="KW-0472">Membrane</keyword>
<feature type="transmembrane region" description="Helical" evidence="2">
    <location>
        <begin position="6"/>
        <end position="25"/>
    </location>
</feature>
<keyword evidence="2" id="KW-1133">Transmembrane helix</keyword>
<reference evidence="4 5" key="1">
    <citation type="journal article" date="2019" name="Genome Biol. Evol.">
        <title>Insights into the evolution of the New World diploid cottons (Gossypium, subgenus Houzingenia) based on genome sequencing.</title>
        <authorList>
            <person name="Grover C.E."/>
            <person name="Arick M.A. 2nd"/>
            <person name="Thrash A."/>
            <person name="Conover J.L."/>
            <person name="Sanders W.S."/>
            <person name="Peterson D.G."/>
            <person name="Frelichowski J.E."/>
            <person name="Scheffler J.A."/>
            <person name="Scheffler B.E."/>
            <person name="Wendel J.F."/>
        </authorList>
    </citation>
    <scope>NUCLEOTIDE SEQUENCE [LARGE SCALE GENOMIC DNA]</scope>
    <source>
        <strain evidence="4">157</strain>
        <tissue evidence="4">Leaf</tissue>
    </source>
</reference>
<name>A0A7J8N1R8_9ROSI</name>
<keyword evidence="2" id="KW-0812">Transmembrane</keyword>
<sequence length="179" mass="20388">METISASLITMFVIEAYANLALFLMNNPKNNVEDMHVMGGGLRSNNPNDCGYLGNLLTDYNIYDEFNIFGDPFTAYQVLHSGITITIVPLDATNTIPLTKEFLKAFEESQGTYEVEYCFRFLNMKLSSSSVEFNMLSYFMWDSLTVGVAVSIMHNSDSNNRENEFAKMEYMSIIVNYFE</sequence>
<evidence type="ECO:0000256" key="2">
    <source>
        <dbReference type="SAM" id="Phobius"/>
    </source>
</evidence>
<dbReference type="AlphaFoldDB" id="A0A7J8N1R8"/>
<dbReference type="PANTHER" id="PTHR46692:SF1">
    <property type="entry name" value="NUCLEOSIDE HYDROLASE 3-RELATED"/>
    <property type="match status" value="1"/>
</dbReference>
<evidence type="ECO:0000313" key="4">
    <source>
        <dbReference type="EMBL" id="MBA0570843.1"/>
    </source>
</evidence>
<dbReference type="GO" id="GO:0016799">
    <property type="term" value="F:hydrolase activity, hydrolyzing N-glycosyl compounds"/>
    <property type="evidence" value="ECO:0007669"/>
    <property type="project" value="InterPro"/>
</dbReference>
<dbReference type="InterPro" id="IPR036452">
    <property type="entry name" value="Ribo_hydro-like"/>
</dbReference>
<keyword evidence="5" id="KW-1185">Reference proteome</keyword>
<dbReference type="Gene3D" id="3.90.245.10">
    <property type="entry name" value="Ribonucleoside hydrolase-like"/>
    <property type="match status" value="1"/>
</dbReference>
<dbReference type="InterPro" id="IPR001910">
    <property type="entry name" value="Inosine/uridine_hydrolase_dom"/>
</dbReference>
<organism evidence="4 5">
    <name type="scientific">Gossypium lobatum</name>
    <dbReference type="NCBI Taxonomy" id="34289"/>
    <lineage>
        <taxon>Eukaryota</taxon>
        <taxon>Viridiplantae</taxon>
        <taxon>Streptophyta</taxon>
        <taxon>Embryophyta</taxon>
        <taxon>Tracheophyta</taxon>
        <taxon>Spermatophyta</taxon>
        <taxon>Magnoliopsida</taxon>
        <taxon>eudicotyledons</taxon>
        <taxon>Gunneridae</taxon>
        <taxon>Pentapetalae</taxon>
        <taxon>rosids</taxon>
        <taxon>malvids</taxon>
        <taxon>Malvales</taxon>
        <taxon>Malvaceae</taxon>
        <taxon>Malvoideae</taxon>
        <taxon>Gossypium</taxon>
    </lineage>
</organism>
<proteinExistence type="inferred from homology"/>
<dbReference type="PANTHER" id="PTHR46692">
    <property type="entry name" value="INOSINE-URIDINE PREFERRING NUCLEOSIDE HYDROLASE FAMILY PROTEIN"/>
    <property type="match status" value="1"/>
</dbReference>
<dbReference type="Pfam" id="PF01156">
    <property type="entry name" value="IU_nuc_hydro"/>
    <property type="match status" value="1"/>
</dbReference>
<protein>
    <recommendedName>
        <fullName evidence="3">Inosine/uridine-preferring nucleoside hydrolase domain-containing protein</fullName>
    </recommendedName>
</protein>
<gene>
    <name evidence="4" type="ORF">Golob_004449</name>
</gene>
<evidence type="ECO:0000313" key="5">
    <source>
        <dbReference type="Proteomes" id="UP000593572"/>
    </source>
</evidence>
<dbReference type="SUPFAM" id="SSF53590">
    <property type="entry name" value="Nucleoside hydrolase"/>
    <property type="match status" value="1"/>
</dbReference>
<comment type="similarity">
    <text evidence="1">Belongs to the IUNH family.</text>
</comment>
<dbReference type="Proteomes" id="UP000593572">
    <property type="component" value="Unassembled WGS sequence"/>
</dbReference>
<evidence type="ECO:0000256" key="1">
    <source>
        <dbReference type="ARBA" id="ARBA00009176"/>
    </source>
</evidence>
<comment type="caution">
    <text evidence="4">The sequence shown here is derived from an EMBL/GenBank/DDBJ whole genome shotgun (WGS) entry which is preliminary data.</text>
</comment>
<dbReference type="EMBL" id="JABEZX010000011">
    <property type="protein sequence ID" value="MBA0570843.1"/>
    <property type="molecule type" value="Genomic_DNA"/>
</dbReference>
<evidence type="ECO:0000259" key="3">
    <source>
        <dbReference type="Pfam" id="PF01156"/>
    </source>
</evidence>